<accession>J9GY64</accession>
<dbReference type="PANTHER" id="PTHR30213">
    <property type="entry name" value="INNER MEMBRANE PROTEIN YHJD"/>
    <property type="match status" value="1"/>
</dbReference>
<gene>
    <name evidence="7" type="ORF">EVA_03826</name>
</gene>
<evidence type="ECO:0000313" key="7">
    <source>
        <dbReference type="EMBL" id="EJX08068.1"/>
    </source>
</evidence>
<keyword evidence="4 6" id="KW-1133">Transmembrane helix</keyword>
<sequence length="484" mass="54722">MFKPSYPAFVARDSLSSCRHASGWGSHPFRFSSQKSILMSSFVQRLTLFLHRDLWKPTTGKWQEVWMGALKRLYLTIRLFLREGLAYRASALTYSSLLSLVPILAIIFAVAKGFGLAAFTEEWIRSNVVAKPEIIDTLVGFVHSYLNHTQGGIFLGFGLLMLLYTLFSLTDSIESAFNEIWQVEQPRSLFRMVTDYTAVFFLLPIFIVVTSGLTYFIYSAADEWLPNVMLLRPTVLFLLKFLPYLVMVLFFICLFAFMPNTHVKLRSALLAGTLTGVLFQLLQIGYLHSQVWLTSYNAIYGSFAALPLFLLMCQIAWMLTLFGGALAYVDQNLHSFYYGQESVRLSRVEHDCLCVQLAAAVCRQFAASRPPLSARQLATQEKVHLRVVTDILGELSQAGVLLKIPETENNRETTYLPAGDIHRLTPATLLETLDRRGTSLPLTEESPWRAFRSLRKSLFSGLYADTPLHELPKKEAEGSSEGTW</sequence>
<organism evidence="7">
    <name type="scientific">gut metagenome</name>
    <dbReference type="NCBI Taxonomy" id="749906"/>
    <lineage>
        <taxon>unclassified sequences</taxon>
        <taxon>metagenomes</taxon>
        <taxon>organismal metagenomes</taxon>
    </lineage>
</organism>
<evidence type="ECO:0000256" key="2">
    <source>
        <dbReference type="ARBA" id="ARBA00022475"/>
    </source>
</evidence>
<keyword evidence="5 6" id="KW-0472">Membrane</keyword>
<comment type="caution">
    <text evidence="7">The sequence shown here is derived from an EMBL/GenBank/DDBJ whole genome shotgun (WGS) entry which is preliminary data.</text>
</comment>
<dbReference type="PANTHER" id="PTHR30213:SF0">
    <property type="entry name" value="UPF0761 MEMBRANE PROTEIN YIHY"/>
    <property type="match status" value="1"/>
</dbReference>
<dbReference type="Pfam" id="PF03631">
    <property type="entry name" value="Virul_fac_BrkB"/>
    <property type="match status" value="1"/>
</dbReference>
<evidence type="ECO:0000256" key="6">
    <source>
        <dbReference type="SAM" id="Phobius"/>
    </source>
</evidence>
<feature type="transmembrane region" description="Helical" evidence="6">
    <location>
        <begin position="269"/>
        <end position="288"/>
    </location>
</feature>
<evidence type="ECO:0000256" key="1">
    <source>
        <dbReference type="ARBA" id="ARBA00004651"/>
    </source>
</evidence>
<feature type="transmembrane region" description="Helical" evidence="6">
    <location>
        <begin position="308"/>
        <end position="329"/>
    </location>
</feature>
<feature type="transmembrane region" description="Helical" evidence="6">
    <location>
        <begin position="237"/>
        <end position="257"/>
    </location>
</feature>
<feature type="transmembrane region" description="Helical" evidence="6">
    <location>
        <begin position="151"/>
        <end position="169"/>
    </location>
</feature>
<reference evidence="7" key="1">
    <citation type="journal article" date="2012" name="PLoS ONE">
        <title>Gene sets for utilization of primary and secondary nutrition supplies in the distal gut of endangered iberian lynx.</title>
        <authorList>
            <person name="Alcaide M."/>
            <person name="Messina E."/>
            <person name="Richter M."/>
            <person name="Bargiela R."/>
            <person name="Peplies J."/>
            <person name="Huws S.A."/>
            <person name="Newbold C.J."/>
            <person name="Golyshin P.N."/>
            <person name="Simon M.A."/>
            <person name="Lopez G."/>
            <person name="Yakimov M.M."/>
            <person name="Ferrer M."/>
        </authorList>
    </citation>
    <scope>NUCLEOTIDE SEQUENCE</scope>
</reference>
<evidence type="ECO:0000256" key="3">
    <source>
        <dbReference type="ARBA" id="ARBA00022692"/>
    </source>
</evidence>
<proteinExistence type="predicted"/>
<keyword evidence="2" id="KW-1003">Cell membrane</keyword>
<evidence type="ECO:0000256" key="5">
    <source>
        <dbReference type="ARBA" id="ARBA00023136"/>
    </source>
</evidence>
<dbReference type="NCBIfam" id="TIGR00765">
    <property type="entry name" value="yihY_not_rbn"/>
    <property type="match status" value="1"/>
</dbReference>
<protein>
    <submittedName>
        <fullName evidence="7">YihY family protein</fullName>
    </submittedName>
</protein>
<dbReference type="EMBL" id="AMCI01000716">
    <property type="protein sequence ID" value="EJX08068.1"/>
    <property type="molecule type" value="Genomic_DNA"/>
</dbReference>
<feature type="transmembrane region" description="Helical" evidence="6">
    <location>
        <begin position="91"/>
        <end position="111"/>
    </location>
</feature>
<dbReference type="AlphaFoldDB" id="J9GY64"/>
<feature type="transmembrane region" description="Helical" evidence="6">
    <location>
        <begin position="196"/>
        <end position="217"/>
    </location>
</feature>
<dbReference type="InterPro" id="IPR017039">
    <property type="entry name" value="Virul_fac_BrkB"/>
</dbReference>
<comment type="subcellular location">
    <subcellularLocation>
        <location evidence="1">Cell membrane</location>
        <topology evidence="1">Multi-pass membrane protein</topology>
    </subcellularLocation>
</comment>
<evidence type="ECO:0000256" key="4">
    <source>
        <dbReference type="ARBA" id="ARBA00022989"/>
    </source>
</evidence>
<keyword evidence="3 6" id="KW-0812">Transmembrane</keyword>
<name>J9GY64_9ZZZZ</name>
<dbReference type="GO" id="GO:0005886">
    <property type="term" value="C:plasma membrane"/>
    <property type="evidence" value="ECO:0007669"/>
    <property type="project" value="UniProtKB-SubCell"/>
</dbReference>